<dbReference type="EMBL" id="BJNF01000091">
    <property type="protein sequence ID" value="GEC17180.1"/>
    <property type="molecule type" value="Genomic_DNA"/>
</dbReference>
<evidence type="ECO:0000313" key="2">
    <source>
        <dbReference type="Proteomes" id="UP000318825"/>
    </source>
</evidence>
<organism evidence="1 2">
    <name type="scientific">Nitrobacter winogradskyi</name>
    <name type="common">Nitrobacter agilis</name>
    <dbReference type="NCBI Taxonomy" id="913"/>
    <lineage>
        <taxon>Bacteria</taxon>
        <taxon>Pseudomonadati</taxon>
        <taxon>Pseudomonadota</taxon>
        <taxon>Alphaproteobacteria</taxon>
        <taxon>Hyphomicrobiales</taxon>
        <taxon>Nitrobacteraceae</taxon>
        <taxon>Nitrobacter</taxon>
    </lineage>
</organism>
<name>A0A4Y3WGG7_NITWI</name>
<dbReference type="AlphaFoldDB" id="A0A4Y3WGG7"/>
<proteinExistence type="predicted"/>
<reference evidence="1 2" key="1">
    <citation type="submission" date="2019-06" db="EMBL/GenBank/DDBJ databases">
        <title>Whole genome shotgun sequence of Nitrobacter winogradskyi NBRC 14297.</title>
        <authorList>
            <person name="Hosoyama A."/>
            <person name="Uohara A."/>
            <person name="Ohji S."/>
            <person name="Ichikawa N."/>
        </authorList>
    </citation>
    <scope>NUCLEOTIDE SEQUENCE [LARGE SCALE GENOMIC DNA]</scope>
    <source>
        <strain evidence="1 2">NBRC 14297</strain>
    </source>
</reference>
<accession>A0A4Y3WGG7</accession>
<sequence>MDTCSLEESAFKQRSRASLLIQSEAEILWQEEMDEGLLELLLSFGDLIGGGIIAGDSAH</sequence>
<dbReference type="Proteomes" id="UP000318825">
    <property type="component" value="Unassembled WGS sequence"/>
</dbReference>
<dbReference type="RefSeq" id="WP_141384934.1">
    <property type="nucleotide sequence ID" value="NZ_BJNF01000091.1"/>
</dbReference>
<protein>
    <submittedName>
        <fullName evidence="1">Uncharacterized protein</fullName>
    </submittedName>
</protein>
<comment type="caution">
    <text evidence="1">The sequence shown here is derived from an EMBL/GenBank/DDBJ whole genome shotgun (WGS) entry which is preliminary data.</text>
</comment>
<gene>
    <name evidence="1" type="ORF">NWI01_30720</name>
</gene>
<evidence type="ECO:0000313" key="1">
    <source>
        <dbReference type="EMBL" id="GEC17180.1"/>
    </source>
</evidence>